<dbReference type="EMBL" id="CP036526">
    <property type="protein sequence ID" value="QDT12163.1"/>
    <property type="molecule type" value="Genomic_DNA"/>
</dbReference>
<evidence type="ECO:0000259" key="1">
    <source>
        <dbReference type="Pfam" id="PF13360"/>
    </source>
</evidence>
<dbReference type="Gene3D" id="2.130.10.10">
    <property type="entry name" value="YVTN repeat-like/Quinoprotein amine dehydrogenase"/>
    <property type="match status" value="1"/>
</dbReference>
<organism evidence="2 3">
    <name type="scientific">Stieleria marina</name>
    <dbReference type="NCBI Taxonomy" id="1930275"/>
    <lineage>
        <taxon>Bacteria</taxon>
        <taxon>Pseudomonadati</taxon>
        <taxon>Planctomycetota</taxon>
        <taxon>Planctomycetia</taxon>
        <taxon>Pirellulales</taxon>
        <taxon>Pirellulaceae</taxon>
        <taxon>Stieleria</taxon>
    </lineage>
</organism>
<dbReference type="AlphaFoldDB" id="A0A517NYG9"/>
<evidence type="ECO:0000313" key="2">
    <source>
        <dbReference type="EMBL" id="QDT12163.1"/>
    </source>
</evidence>
<feature type="domain" description="Pyrrolo-quinoline quinone repeat" evidence="1">
    <location>
        <begin position="87"/>
        <end position="193"/>
    </location>
</feature>
<name>A0A517NYG9_9BACT</name>
<dbReference type="PANTHER" id="PTHR34512">
    <property type="entry name" value="CELL SURFACE PROTEIN"/>
    <property type="match status" value="1"/>
</dbReference>
<reference evidence="2 3" key="1">
    <citation type="submission" date="2019-02" db="EMBL/GenBank/DDBJ databases">
        <title>Deep-cultivation of Planctomycetes and their phenomic and genomic characterization uncovers novel biology.</title>
        <authorList>
            <person name="Wiegand S."/>
            <person name="Jogler M."/>
            <person name="Boedeker C."/>
            <person name="Pinto D."/>
            <person name="Vollmers J."/>
            <person name="Rivas-Marin E."/>
            <person name="Kohn T."/>
            <person name="Peeters S.H."/>
            <person name="Heuer A."/>
            <person name="Rast P."/>
            <person name="Oberbeckmann S."/>
            <person name="Bunk B."/>
            <person name="Jeske O."/>
            <person name="Meyerdierks A."/>
            <person name="Storesund J.E."/>
            <person name="Kallscheuer N."/>
            <person name="Luecker S."/>
            <person name="Lage O.M."/>
            <person name="Pohl T."/>
            <person name="Merkel B.J."/>
            <person name="Hornburger P."/>
            <person name="Mueller R.-W."/>
            <person name="Bruemmer F."/>
            <person name="Labrenz M."/>
            <person name="Spormann A.M."/>
            <person name="Op den Camp H."/>
            <person name="Overmann J."/>
            <person name="Amann R."/>
            <person name="Jetten M.S.M."/>
            <person name="Mascher T."/>
            <person name="Medema M.H."/>
            <person name="Devos D.P."/>
            <person name="Kaster A.-K."/>
            <person name="Ovreas L."/>
            <person name="Rohde M."/>
            <person name="Galperin M.Y."/>
            <person name="Jogler C."/>
        </authorList>
    </citation>
    <scope>NUCLEOTIDE SEQUENCE [LARGE SCALE GENOMIC DNA]</scope>
    <source>
        <strain evidence="2 3">K23_9</strain>
    </source>
</reference>
<dbReference type="RefSeq" id="WP_419189180.1">
    <property type="nucleotide sequence ID" value="NZ_CP036526.1"/>
</dbReference>
<dbReference type="Proteomes" id="UP000319817">
    <property type="component" value="Chromosome"/>
</dbReference>
<gene>
    <name evidence="2" type="primary">bamB_4</name>
    <name evidence="2" type="ORF">K239x_41710</name>
</gene>
<dbReference type="Pfam" id="PF13360">
    <property type="entry name" value="PQQ_2"/>
    <property type="match status" value="2"/>
</dbReference>
<dbReference type="PANTHER" id="PTHR34512:SF30">
    <property type="entry name" value="OUTER MEMBRANE PROTEIN ASSEMBLY FACTOR BAMB"/>
    <property type="match status" value="1"/>
</dbReference>
<keyword evidence="3" id="KW-1185">Reference proteome</keyword>
<dbReference type="InterPro" id="IPR002372">
    <property type="entry name" value="PQQ_rpt_dom"/>
</dbReference>
<proteinExistence type="predicted"/>
<feature type="domain" description="Pyrrolo-quinoline quinone repeat" evidence="1">
    <location>
        <begin position="213"/>
        <end position="453"/>
    </location>
</feature>
<evidence type="ECO:0000313" key="3">
    <source>
        <dbReference type="Proteomes" id="UP000319817"/>
    </source>
</evidence>
<accession>A0A517NYG9</accession>
<dbReference type="InterPro" id="IPR015943">
    <property type="entry name" value="WD40/YVTN_repeat-like_dom_sf"/>
</dbReference>
<dbReference type="SUPFAM" id="SSF50998">
    <property type="entry name" value="Quinoprotein alcohol dehydrogenase-like"/>
    <property type="match status" value="1"/>
</dbReference>
<sequence>MNKNSQLGPFSSVPFLNKPCWGDPDASICQSLCKSFFQAIYRAFSTPGTTSQRALSQRALSQRALSQRALSCWLVSAAMISTCGLARVSNGQEIDSGSVVANADTSDASHVRDSWPRFLGKTYDGVVPASSQPDLKIDWTAQPKLLWQLAVDDGYGIGSVDADGNYYHFDSPQGTAERLRCIDMKTGAVRWTQTQELAYRDMYGYETGPRGSATLVDDKVVTMGVGGQLTCRSRADGALIWSVDTSEKYGVVTNFFGVGGSPLVLGDLVIVMVGGSPAEDQKIAPGRLDRVSPNGSAMVAFRIKDGTEVWKCGDDLASYSSPRPIKVGGQTLVLLFARDHLLAVDPAQGNVRWKHFHRAEINESVNAMVPIVDRDLVFISECYELGSVLLKVTGQSAKVQWEDPANNRRKQAMRVHWSNPILVDGHLYGCSGRNAPDSDFRCVEFETGKVKWQDSRRIRSSVTAVDNHLLVLEERGLVQVVRPNRDKLDVVTEWDFHDAQDEWPRLNYPCWAAPVVVGNQLLIRGNTKVLCLALQTL</sequence>
<dbReference type="InterPro" id="IPR011047">
    <property type="entry name" value="Quinoprotein_ADH-like_sf"/>
</dbReference>
<protein>
    <submittedName>
        <fullName evidence="2">Outer membrane protein assembly factor BamB</fullName>
    </submittedName>
</protein>